<reference evidence="2" key="1">
    <citation type="submission" date="2020-10" db="EMBL/GenBank/DDBJ databases">
        <authorList>
            <person name="Gilroy R."/>
        </authorList>
    </citation>
    <scope>NUCLEOTIDE SEQUENCE</scope>
    <source>
        <strain evidence="2">1370</strain>
    </source>
</reference>
<keyword evidence="2" id="KW-0489">Methyltransferase</keyword>
<dbReference type="Gene3D" id="3.40.50.150">
    <property type="entry name" value="Vaccinia Virus protein VP39"/>
    <property type="match status" value="1"/>
</dbReference>
<gene>
    <name evidence="2" type="ORF">IAD28_00685</name>
</gene>
<dbReference type="InterPro" id="IPR006342">
    <property type="entry name" value="FkbM_mtfrase"/>
</dbReference>
<comment type="caution">
    <text evidence="2">The sequence shown here is derived from an EMBL/GenBank/DDBJ whole genome shotgun (WGS) entry which is preliminary data.</text>
</comment>
<reference evidence="2" key="2">
    <citation type="journal article" date="2021" name="PeerJ">
        <title>Extensive microbial diversity within the chicken gut microbiome revealed by metagenomics and culture.</title>
        <authorList>
            <person name="Gilroy R."/>
            <person name="Ravi A."/>
            <person name="Getino M."/>
            <person name="Pursley I."/>
            <person name="Horton D.L."/>
            <person name="Alikhan N.F."/>
            <person name="Baker D."/>
            <person name="Gharbi K."/>
            <person name="Hall N."/>
            <person name="Watson M."/>
            <person name="Adriaenssens E.M."/>
            <person name="Foster-Nyarko E."/>
            <person name="Jarju S."/>
            <person name="Secka A."/>
            <person name="Antonio M."/>
            <person name="Oren A."/>
            <person name="Chaudhuri R.R."/>
            <person name="La Ragione R."/>
            <person name="Hildebrand F."/>
            <person name="Pallen M.J."/>
        </authorList>
    </citation>
    <scope>NUCLEOTIDE SEQUENCE</scope>
    <source>
        <strain evidence="2">1370</strain>
    </source>
</reference>
<dbReference type="NCBIfam" id="TIGR01444">
    <property type="entry name" value="fkbM_fam"/>
    <property type="match status" value="1"/>
</dbReference>
<protein>
    <submittedName>
        <fullName evidence="2">FkbM family methyltransferase</fullName>
    </submittedName>
</protein>
<keyword evidence="2" id="KW-0808">Transferase</keyword>
<accession>A0A9D1NP09</accession>
<sequence length="368" mass="41420">MLDLDYFLSLPSYLEFLGSTRLPIFIWGMGDGCLKLLNIFNDYGIPCAGIFASDEFVRDKLFMGYRLHSLSEIENAVPEFIVVLAFGAGYPELMRKIEGLSLRHRLIVPDMPVVGGGLFTKDFLVSRFDSLSRVYSMLSDQKSREVYKALIEFKITGEIKTLRSCETHPSDGYRLLKIGASESVFDLGAYTGDTIRELLDFTGGSFSSITGIEPDRRNFRKLCEYVERSGLDSSKVRLINAAAGDSCGSITVLKGGGRMIKRSQSGVSVQMISLDSLFWDNASPEDSAFRECTYIKYDIEGEEQNALYGSKRVLKMFKPSICCSIYHRLEDIYSIPLYISSCLPGHRLYIRHSPCYPAWDTSLYATDR</sequence>
<dbReference type="GO" id="GO:0032259">
    <property type="term" value="P:methylation"/>
    <property type="evidence" value="ECO:0007669"/>
    <property type="project" value="UniProtKB-KW"/>
</dbReference>
<name>A0A9D1NP09_9FIRM</name>
<dbReference type="EMBL" id="DVOL01000009">
    <property type="protein sequence ID" value="HIV10200.1"/>
    <property type="molecule type" value="Genomic_DNA"/>
</dbReference>
<dbReference type="Pfam" id="PF05050">
    <property type="entry name" value="Methyltransf_21"/>
    <property type="match status" value="1"/>
</dbReference>
<organism evidence="2 3">
    <name type="scientific">Candidatus Faeciplasma avium</name>
    <dbReference type="NCBI Taxonomy" id="2840798"/>
    <lineage>
        <taxon>Bacteria</taxon>
        <taxon>Bacillati</taxon>
        <taxon>Bacillota</taxon>
        <taxon>Clostridia</taxon>
        <taxon>Eubacteriales</taxon>
        <taxon>Oscillospiraceae</taxon>
        <taxon>Oscillospiraceae incertae sedis</taxon>
        <taxon>Candidatus Faeciplasma</taxon>
    </lineage>
</organism>
<proteinExistence type="predicted"/>
<evidence type="ECO:0000259" key="1">
    <source>
        <dbReference type="Pfam" id="PF05050"/>
    </source>
</evidence>
<feature type="domain" description="Methyltransferase FkbM" evidence="1">
    <location>
        <begin position="186"/>
        <end position="336"/>
    </location>
</feature>
<dbReference type="Proteomes" id="UP000823960">
    <property type="component" value="Unassembled WGS sequence"/>
</dbReference>
<evidence type="ECO:0000313" key="3">
    <source>
        <dbReference type="Proteomes" id="UP000823960"/>
    </source>
</evidence>
<dbReference type="GO" id="GO:0008168">
    <property type="term" value="F:methyltransferase activity"/>
    <property type="evidence" value="ECO:0007669"/>
    <property type="project" value="UniProtKB-KW"/>
</dbReference>
<evidence type="ECO:0000313" key="2">
    <source>
        <dbReference type="EMBL" id="HIV10200.1"/>
    </source>
</evidence>
<dbReference type="SUPFAM" id="SSF53335">
    <property type="entry name" value="S-adenosyl-L-methionine-dependent methyltransferases"/>
    <property type="match status" value="1"/>
</dbReference>
<dbReference type="InterPro" id="IPR029063">
    <property type="entry name" value="SAM-dependent_MTases_sf"/>
</dbReference>
<dbReference type="AlphaFoldDB" id="A0A9D1NP09"/>